<dbReference type="PANTHER" id="PTHR43248">
    <property type="entry name" value="2-SUCCINYL-6-HYDROXY-2,4-CYCLOHEXADIENE-1-CARBOXYLATE SYNTHASE"/>
    <property type="match status" value="1"/>
</dbReference>
<reference evidence="6 7" key="1">
    <citation type="journal article" date="2019" name="Int. J. Syst. Evol. Microbiol.">
        <title>The Global Catalogue of Microorganisms (GCM) 10K type strain sequencing project: providing services to taxonomists for standard genome sequencing and annotation.</title>
        <authorList>
            <consortium name="The Broad Institute Genomics Platform"/>
            <consortium name="The Broad Institute Genome Sequencing Center for Infectious Disease"/>
            <person name="Wu L."/>
            <person name="Ma J."/>
        </authorList>
    </citation>
    <scope>NUCLEOTIDE SEQUENCE [LARGE SCALE GENOMIC DNA]</scope>
    <source>
        <strain evidence="6 7">JCM 14545</strain>
    </source>
</reference>
<dbReference type="EMBL" id="BAAANN010000006">
    <property type="protein sequence ID" value="GAA1950681.1"/>
    <property type="molecule type" value="Genomic_DNA"/>
</dbReference>
<comment type="similarity">
    <text evidence="1">Belongs to the peptidase S33 family.</text>
</comment>
<evidence type="ECO:0000259" key="5">
    <source>
        <dbReference type="Pfam" id="PF08386"/>
    </source>
</evidence>
<dbReference type="InterPro" id="IPR029058">
    <property type="entry name" value="AB_hydrolase_fold"/>
</dbReference>
<evidence type="ECO:0000313" key="6">
    <source>
        <dbReference type="EMBL" id="GAA1950681.1"/>
    </source>
</evidence>
<feature type="signal peptide" evidence="3">
    <location>
        <begin position="1"/>
        <end position="20"/>
    </location>
</feature>
<gene>
    <name evidence="6" type="ORF">GCM10009754_19220</name>
</gene>
<keyword evidence="7" id="KW-1185">Reference proteome</keyword>
<feature type="domain" description="Peptidase S33 tripeptidyl aminopeptidase-like C-terminal" evidence="5">
    <location>
        <begin position="406"/>
        <end position="506"/>
    </location>
</feature>
<organism evidence="6 7">
    <name type="scientific">Amycolatopsis minnesotensis</name>
    <dbReference type="NCBI Taxonomy" id="337894"/>
    <lineage>
        <taxon>Bacteria</taxon>
        <taxon>Bacillati</taxon>
        <taxon>Actinomycetota</taxon>
        <taxon>Actinomycetes</taxon>
        <taxon>Pseudonocardiales</taxon>
        <taxon>Pseudonocardiaceae</taxon>
        <taxon>Amycolatopsis</taxon>
    </lineage>
</organism>
<feature type="domain" description="AB hydrolase-1" evidence="4">
    <location>
        <begin position="83"/>
        <end position="263"/>
    </location>
</feature>
<feature type="chain" id="PRO_5047476998" evidence="3">
    <location>
        <begin position="21"/>
        <end position="514"/>
    </location>
</feature>
<sequence length="514" mass="53629">MIGNKIRTALVLGSAVLATAAVAPVAAASASGVVWERCPGESPQGYACGHLEVPLSYQDTGGKKITIALAKLPATDPAHRLGTVFYNPGGPGVSGRFAPKELMASLGGKFDLVGFDPRGVGASGALRCFTDPAQLGTLQAAIGFPITAAQDRAQLAAAKTVTDLCAANGGELMGHLSTASVARDLDRLRAAFGEPKLKYYGKSYGSVLGETYANLFGDRVGALVLDAVDDPVNWSTGYRPQDAAKPFSFRLDAFPDAQRALESFLRSCAAAPQCAFREPGTDLLVRYNGLLDRLQRGPVATTDPETGQPLTVGYQDLVSRVHNGLLDTVKAPALARFLQAVAIAPDTGGSAPPTAARTTATGATIPTPADSLLGGAATLCSDSLNPRDPRVWAGFARLADRSGRGFGAYDTYKSLPCATWPVRDPGRYTGPWNRQTAAPVLLVGNRQGDPETPYPGAQRTERALANARLLTLDTYGHGSVGRSACVDSAAQDYLERGTLPARGTVCAPDRGPFG</sequence>
<dbReference type="SUPFAM" id="SSF53474">
    <property type="entry name" value="alpha/beta-Hydrolases"/>
    <property type="match status" value="1"/>
</dbReference>
<keyword evidence="2 6" id="KW-0378">Hydrolase</keyword>
<dbReference type="GO" id="GO:0016787">
    <property type="term" value="F:hydrolase activity"/>
    <property type="evidence" value="ECO:0007669"/>
    <property type="project" value="UniProtKB-KW"/>
</dbReference>
<keyword evidence="3" id="KW-0732">Signal</keyword>
<dbReference type="PANTHER" id="PTHR43248:SF25">
    <property type="entry name" value="AB HYDROLASE-1 DOMAIN-CONTAINING PROTEIN-RELATED"/>
    <property type="match status" value="1"/>
</dbReference>
<proteinExistence type="inferred from homology"/>
<evidence type="ECO:0000259" key="4">
    <source>
        <dbReference type="Pfam" id="PF00561"/>
    </source>
</evidence>
<dbReference type="Proteomes" id="UP001501116">
    <property type="component" value="Unassembled WGS sequence"/>
</dbReference>
<dbReference type="InterPro" id="IPR013595">
    <property type="entry name" value="Pept_S33_TAP-like_C"/>
</dbReference>
<evidence type="ECO:0000256" key="2">
    <source>
        <dbReference type="ARBA" id="ARBA00022801"/>
    </source>
</evidence>
<dbReference type="Gene3D" id="3.40.50.1820">
    <property type="entry name" value="alpha/beta hydrolase"/>
    <property type="match status" value="1"/>
</dbReference>
<evidence type="ECO:0000256" key="1">
    <source>
        <dbReference type="ARBA" id="ARBA00010088"/>
    </source>
</evidence>
<dbReference type="Pfam" id="PF00561">
    <property type="entry name" value="Abhydrolase_1"/>
    <property type="match status" value="1"/>
</dbReference>
<accession>A0ABN2QEY1</accession>
<name>A0ABN2QEY1_9PSEU</name>
<evidence type="ECO:0000313" key="7">
    <source>
        <dbReference type="Proteomes" id="UP001501116"/>
    </source>
</evidence>
<dbReference type="InterPro" id="IPR051601">
    <property type="entry name" value="Serine_prot/Carboxylest_S33"/>
</dbReference>
<evidence type="ECO:0000256" key="3">
    <source>
        <dbReference type="SAM" id="SignalP"/>
    </source>
</evidence>
<dbReference type="InterPro" id="IPR000073">
    <property type="entry name" value="AB_hydrolase_1"/>
</dbReference>
<dbReference type="RefSeq" id="WP_344415799.1">
    <property type="nucleotide sequence ID" value="NZ_BAAANN010000006.1"/>
</dbReference>
<dbReference type="Pfam" id="PF08386">
    <property type="entry name" value="Abhydrolase_4"/>
    <property type="match status" value="1"/>
</dbReference>
<protein>
    <submittedName>
        <fullName evidence="6">Alpha/beta hydrolase</fullName>
    </submittedName>
</protein>
<comment type="caution">
    <text evidence="6">The sequence shown here is derived from an EMBL/GenBank/DDBJ whole genome shotgun (WGS) entry which is preliminary data.</text>
</comment>